<dbReference type="EMBL" id="CP012673">
    <property type="protein sequence ID" value="AUX47833.1"/>
    <property type="molecule type" value="Genomic_DNA"/>
</dbReference>
<evidence type="ECO:0000256" key="1">
    <source>
        <dbReference type="ARBA" id="ARBA00010876"/>
    </source>
</evidence>
<dbReference type="GO" id="GO:0003723">
    <property type="term" value="F:RNA binding"/>
    <property type="evidence" value="ECO:0007669"/>
    <property type="project" value="InterPro"/>
</dbReference>
<accession>A0A2L0F8H0</accession>
<proteinExistence type="inferred from homology"/>
<organism evidence="3 4">
    <name type="scientific">Sorangium cellulosum</name>
    <name type="common">Polyangium cellulosum</name>
    <dbReference type="NCBI Taxonomy" id="56"/>
    <lineage>
        <taxon>Bacteria</taxon>
        <taxon>Pseudomonadati</taxon>
        <taxon>Myxococcota</taxon>
        <taxon>Polyangia</taxon>
        <taxon>Polyangiales</taxon>
        <taxon>Polyangiaceae</taxon>
        <taxon>Sorangium</taxon>
    </lineage>
</organism>
<dbReference type="Pfam" id="PF00849">
    <property type="entry name" value="PseudoU_synth_2"/>
    <property type="match status" value="1"/>
</dbReference>
<comment type="similarity">
    <text evidence="1">Belongs to the pseudouridine synthase RluA family.</text>
</comment>
<dbReference type="InterPro" id="IPR006145">
    <property type="entry name" value="PsdUridine_synth_RsuA/RluA"/>
</dbReference>
<dbReference type="Gene3D" id="3.30.2350.10">
    <property type="entry name" value="Pseudouridine synthase"/>
    <property type="match status" value="1"/>
</dbReference>
<dbReference type="PANTHER" id="PTHR21600">
    <property type="entry name" value="MITOCHONDRIAL RNA PSEUDOURIDINE SYNTHASE"/>
    <property type="match status" value="1"/>
</dbReference>
<dbReference type="GO" id="GO:0000455">
    <property type="term" value="P:enzyme-directed rRNA pseudouridine synthesis"/>
    <property type="evidence" value="ECO:0007669"/>
    <property type="project" value="TreeGrafter"/>
</dbReference>
<sequence length="332" mass="33671">MVAARWRIGPGDGPTVADALARAGGSLRDPAAAAALSGAAAEGRAFLNARRARPGDAVAPGDELAVWPARREGQGAPPVEVLARWGEVLVASKPAALPTAPERRGTRSLVTELAELLGLPAPPHAASRLDVGVSGAVLCATGPRGQRHLAAMREAGRIARVYVGIAGGRVEGAGTWDAPIGAARARGGRSLPVVGGAGAKEAATRYRAIAVAGGGARAATLLRLEPVTGRMHQLRVHAAHAGAPLLGDRDRGGARAVTAASGRVVPLGRIALHALSVAVPDELGEQRSALGPVPDELRELWEALDGDGSAWEEVLSTAPEAALPPEAHPGPR</sequence>
<dbReference type="GO" id="GO:0009982">
    <property type="term" value="F:pseudouridine synthase activity"/>
    <property type="evidence" value="ECO:0007669"/>
    <property type="project" value="InterPro"/>
</dbReference>
<dbReference type="OrthoDB" id="128480at2"/>
<evidence type="ECO:0000313" key="4">
    <source>
        <dbReference type="Proteomes" id="UP000238348"/>
    </source>
</evidence>
<dbReference type="SUPFAM" id="SSF55120">
    <property type="entry name" value="Pseudouridine synthase"/>
    <property type="match status" value="1"/>
</dbReference>
<gene>
    <name evidence="3" type="ORF">SOCE26_093580</name>
</gene>
<dbReference type="InterPro" id="IPR050188">
    <property type="entry name" value="RluA_PseudoU_synthase"/>
</dbReference>
<dbReference type="Proteomes" id="UP000238348">
    <property type="component" value="Chromosome"/>
</dbReference>
<dbReference type="RefSeq" id="WP_104985782.1">
    <property type="nucleotide sequence ID" value="NZ_CP012673.1"/>
</dbReference>
<evidence type="ECO:0000259" key="2">
    <source>
        <dbReference type="Pfam" id="PF00849"/>
    </source>
</evidence>
<name>A0A2L0F8H0_SORCE</name>
<evidence type="ECO:0000313" key="3">
    <source>
        <dbReference type="EMBL" id="AUX47833.1"/>
    </source>
</evidence>
<reference evidence="3 4" key="1">
    <citation type="submission" date="2015-09" db="EMBL/GenBank/DDBJ databases">
        <title>Sorangium comparison.</title>
        <authorList>
            <person name="Zaburannyi N."/>
            <person name="Bunk B."/>
            <person name="Overmann J."/>
            <person name="Mueller R."/>
        </authorList>
    </citation>
    <scope>NUCLEOTIDE SEQUENCE [LARGE SCALE GENOMIC DNA]</scope>
    <source>
        <strain evidence="3 4">So ce26</strain>
    </source>
</reference>
<dbReference type="AlphaFoldDB" id="A0A2L0F8H0"/>
<protein>
    <recommendedName>
        <fullName evidence="2">Pseudouridine synthase RsuA/RluA-like domain-containing protein</fullName>
    </recommendedName>
</protein>
<dbReference type="PANTHER" id="PTHR21600:SF87">
    <property type="entry name" value="RNA PSEUDOURIDYLATE SYNTHASE DOMAIN-CONTAINING PROTEIN 1"/>
    <property type="match status" value="1"/>
</dbReference>
<feature type="domain" description="Pseudouridine synthase RsuA/RluA-like" evidence="2">
    <location>
        <begin position="88"/>
        <end position="240"/>
    </location>
</feature>
<dbReference type="GO" id="GO:0140098">
    <property type="term" value="F:catalytic activity, acting on RNA"/>
    <property type="evidence" value="ECO:0007669"/>
    <property type="project" value="UniProtKB-ARBA"/>
</dbReference>
<dbReference type="InterPro" id="IPR020103">
    <property type="entry name" value="PsdUridine_synth_cat_dom_sf"/>
</dbReference>
<dbReference type="CDD" id="cd02869">
    <property type="entry name" value="PseudoU_synth_RluA_like"/>
    <property type="match status" value="1"/>
</dbReference>